<reference evidence="5" key="2">
    <citation type="journal article" date="2023" name="IMA Fungus">
        <title>Comparative genomic study of the Penicillium genus elucidates a diverse pangenome and 15 lateral gene transfer events.</title>
        <authorList>
            <person name="Petersen C."/>
            <person name="Sorensen T."/>
            <person name="Nielsen M.R."/>
            <person name="Sondergaard T.E."/>
            <person name="Sorensen J.L."/>
            <person name="Fitzpatrick D.A."/>
            <person name="Frisvad J.C."/>
            <person name="Nielsen K.L."/>
        </authorList>
    </citation>
    <scope>NUCLEOTIDE SEQUENCE</scope>
    <source>
        <strain evidence="5">IBT 30069</strain>
    </source>
</reference>
<dbReference type="SUPFAM" id="SSF48403">
    <property type="entry name" value="Ankyrin repeat"/>
    <property type="match status" value="1"/>
</dbReference>
<dbReference type="GO" id="GO:0000976">
    <property type="term" value="F:transcription cis-regulatory region binding"/>
    <property type="evidence" value="ECO:0007669"/>
    <property type="project" value="TreeGrafter"/>
</dbReference>
<name>A0A9W9EKM3_9EURO</name>
<dbReference type="SMART" id="SM00248">
    <property type="entry name" value="ANK"/>
    <property type="match status" value="7"/>
</dbReference>
<proteinExistence type="predicted"/>
<evidence type="ECO:0000256" key="1">
    <source>
        <dbReference type="ARBA" id="ARBA00022737"/>
    </source>
</evidence>
<comment type="caution">
    <text evidence="5">The sequence shown here is derived from an EMBL/GenBank/DDBJ whole genome shotgun (WGS) entry which is preliminary data.</text>
</comment>
<evidence type="ECO:0000313" key="6">
    <source>
        <dbReference type="Proteomes" id="UP001149165"/>
    </source>
</evidence>
<feature type="repeat" description="ANK" evidence="3">
    <location>
        <begin position="123"/>
        <end position="155"/>
    </location>
</feature>
<dbReference type="Proteomes" id="UP001149165">
    <property type="component" value="Unassembled WGS sequence"/>
</dbReference>
<dbReference type="AlphaFoldDB" id="A0A9W9EKM3"/>
<evidence type="ECO:0000256" key="3">
    <source>
        <dbReference type="PROSITE-ProRule" id="PRU00023"/>
    </source>
</evidence>
<evidence type="ECO:0000256" key="4">
    <source>
        <dbReference type="SAM" id="MobiDB-lite"/>
    </source>
</evidence>
<dbReference type="GO" id="GO:0005634">
    <property type="term" value="C:nucleus"/>
    <property type="evidence" value="ECO:0007669"/>
    <property type="project" value="TreeGrafter"/>
</dbReference>
<dbReference type="GO" id="GO:0045944">
    <property type="term" value="P:positive regulation of transcription by RNA polymerase II"/>
    <property type="evidence" value="ECO:0007669"/>
    <property type="project" value="TreeGrafter"/>
</dbReference>
<dbReference type="InterPro" id="IPR036770">
    <property type="entry name" value="Ankyrin_rpt-contain_sf"/>
</dbReference>
<dbReference type="OrthoDB" id="1577640at2759"/>
<keyword evidence="1" id="KW-0677">Repeat</keyword>
<feature type="region of interest" description="Disordered" evidence="4">
    <location>
        <begin position="1"/>
        <end position="42"/>
    </location>
</feature>
<gene>
    <name evidence="5" type="ORF">N7456_013013</name>
</gene>
<accession>A0A9W9EKM3</accession>
<sequence>MDPQYLRDPNTSQQSLSPGRDTKTPKTATPDEADTQDIPQPAIPSWRKDEISFAEQRARQLHLAIWRKNLKAVAGFLESRVDPSKKPPFSRDLLFVAAQRADASMVKLLLDNGKNLDIHSLDADNSALAVACFHGKLSMVEVLVDHGADIDLQYTAGSWGSALAASIFQRNTATIQFLLNSGADPNLPLLTGRYGSTLIIAVCIGDIEIVEALLAVGANVNMILQYGEHSNALAAACSCENEAMVEILLKSGANPDEPLCDDSGYLSCLLIAAHRGNVPIYTLLQSYGATSTSFASFLLISQHVSDIEGDLKSDQSFEKIGIKTAELVPNYSEVEFTCELSFMAQPAPDIRSWLSNVVILARKHDTVQLTTVKEFLTAPESYVLDMVLKVLENKKHLYGQYI</sequence>
<dbReference type="Pfam" id="PF12796">
    <property type="entry name" value="Ank_2"/>
    <property type="match status" value="2"/>
</dbReference>
<organism evidence="5 6">
    <name type="scientific">Penicillium angulare</name>
    <dbReference type="NCBI Taxonomy" id="116970"/>
    <lineage>
        <taxon>Eukaryota</taxon>
        <taxon>Fungi</taxon>
        <taxon>Dikarya</taxon>
        <taxon>Ascomycota</taxon>
        <taxon>Pezizomycotina</taxon>
        <taxon>Eurotiomycetes</taxon>
        <taxon>Eurotiomycetidae</taxon>
        <taxon>Eurotiales</taxon>
        <taxon>Aspergillaceae</taxon>
        <taxon>Penicillium</taxon>
    </lineage>
</organism>
<dbReference type="PANTHER" id="PTHR24193">
    <property type="entry name" value="ANKYRIN REPEAT PROTEIN"/>
    <property type="match status" value="1"/>
</dbReference>
<protein>
    <submittedName>
        <fullName evidence="5">Uncharacterized protein</fullName>
    </submittedName>
</protein>
<reference evidence="5" key="1">
    <citation type="submission" date="2022-11" db="EMBL/GenBank/DDBJ databases">
        <authorList>
            <person name="Petersen C."/>
        </authorList>
    </citation>
    <scope>NUCLEOTIDE SEQUENCE</scope>
    <source>
        <strain evidence="5">IBT 30069</strain>
    </source>
</reference>
<dbReference type="InterPro" id="IPR050663">
    <property type="entry name" value="Ankyrin-SOCS_Box"/>
</dbReference>
<dbReference type="PANTHER" id="PTHR24193:SF121">
    <property type="entry name" value="ADA2A-CONTAINING COMPLEX COMPONENT 3, ISOFORM D"/>
    <property type="match status" value="1"/>
</dbReference>
<evidence type="ECO:0000256" key="2">
    <source>
        <dbReference type="ARBA" id="ARBA00023043"/>
    </source>
</evidence>
<dbReference type="EMBL" id="JAPQKH010000008">
    <property type="protein sequence ID" value="KAJ5083586.1"/>
    <property type="molecule type" value="Genomic_DNA"/>
</dbReference>
<dbReference type="Gene3D" id="1.25.40.20">
    <property type="entry name" value="Ankyrin repeat-containing domain"/>
    <property type="match status" value="2"/>
</dbReference>
<dbReference type="PROSITE" id="PS50297">
    <property type="entry name" value="ANK_REP_REGION"/>
    <property type="match status" value="1"/>
</dbReference>
<dbReference type="InterPro" id="IPR002110">
    <property type="entry name" value="Ankyrin_rpt"/>
</dbReference>
<evidence type="ECO:0000313" key="5">
    <source>
        <dbReference type="EMBL" id="KAJ5083586.1"/>
    </source>
</evidence>
<keyword evidence="2 3" id="KW-0040">ANK repeat</keyword>
<keyword evidence="6" id="KW-1185">Reference proteome</keyword>
<dbReference type="PROSITE" id="PS50088">
    <property type="entry name" value="ANK_REPEAT"/>
    <property type="match status" value="1"/>
</dbReference>